<proteinExistence type="predicted"/>
<feature type="transmembrane region" description="Helical" evidence="1">
    <location>
        <begin position="163"/>
        <end position="186"/>
    </location>
</feature>
<feature type="transmembrane region" description="Helical" evidence="1">
    <location>
        <begin position="75"/>
        <end position="93"/>
    </location>
</feature>
<feature type="transmembrane region" description="Helical" evidence="1">
    <location>
        <begin position="225"/>
        <end position="244"/>
    </location>
</feature>
<feature type="transmembrane region" description="Helical" evidence="1">
    <location>
        <begin position="44"/>
        <end position="63"/>
    </location>
</feature>
<organism evidence="2 3">
    <name type="scientific">Acinetobacter gerneri DSM 14967 = CIP 107464 = MTCC 9824</name>
    <dbReference type="NCBI Taxonomy" id="1120926"/>
    <lineage>
        <taxon>Bacteria</taxon>
        <taxon>Pseudomonadati</taxon>
        <taxon>Pseudomonadota</taxon>
        <taxon>Gammaproteobacteria</taxon>
        <taxon>Moraxellales</taxon>
        <taxon>Moraxellaceae</taxon>
        <taxon>Acinetobacter</taxon>
    </lineage>
</organism>
<sequence>MPNQELNHFLMKVPQVTALFWICKIFATTFGETAGDAFSMSLNWGYLLSTFLFAAIFLVLVFFQIRSKQYQPVLYWATIIASTTVGTTLADFVDRSLGIGYFAGSGLLLILVLASLFIWYQSQGSIAPQNINSPRVELFYWITITFSQTLGTALGDWSADSAGLGYVGGIFLFSALIIVILMLYFFTSVSRTLLFWSAFVLTRPLGAVVGDFLDKPYAQGGLDLSRFGASFVLLLCIAVCIYFSQKIQPNFAHK</sequence>
<feature type="transmembrane region" description="Helical" evidence="1">
    <location>
        <begin position="99"/>
        <end position="118"/>
    </location>
</feature>
<dbReference type="RefSeq" id="WP_004865723.1">
    <property type="nucleotide sequence ID" value="NZ_ASYY01000059.1"/>
</dbReference>
<evidence type="ECO:0000313" key="2">
    <source>
        <dbReference type="EMBL" id="ENV33109.1"/>
    </source>
</evidence>
<dbReference type="OrthoDB" id="9794709at2"/>
<dbReference type="eggNOG" id="COG4705">
    <property type="taxonomic scope" value="Bacteria"/>
</dbReference>
<keyword evidence="1" id="KW-0472">Membrane</keyword>
<dbReference type="Proteomes" id="UP000013117">
    <property type="component" value="Unassembled WGS sequence"/>
</dbReference>
<comment type="caution">
    <text evidence="2">The sequence shown here is derived from an EMBL/GenBank/DDBJ whole genome shotgun (WGS) entry which is preliminary data.</text>
</comment>
<gene>
    <name evidence="2" type="ORF">F960_02831</name>
</gene>
<dbReference type="AlphaFoldDB" id="N8ZH97"/>
<name>N8ZH97_9GAMM</name>
<evidence type="ECO:0000313" key="3">
    <source>
        <dbReference type="Proteomes" id="UP000013117"/>
    </source>
</evidence>
<evidence type="ECO:0008006" key="4">
    <source>
        <dbReference type="Google" id="ProtNLM"/>
    </source>
</evidence>
<dbReference type="GeneID" id="84210136"/>
<keyword evidence="3" id="KW-1185">Reference proteome</keyword>
<dbReference type="PATRIC" id="fig|1120926.3.peg.2743"/>
<dbReference type="HOGENOM" id="CLU_070268_0_0_6"/>
<dbReference type="InterPro" id="IPR007136">
    <property type="entry name" value="DUF347"/>
</dbReference>
<dbReference type="Pfam" id="PF03988">
    <property type="entry name" value="DUF347"/>
    <property type="match status" value="4"/>
</dbReference>
<protein>
    <recommendedName>
        <fullName evidence="4">Membrane-anchored protein</fullName>
    </recommendedName>
</protein>
<reference evidence="2 3" key="1">
    <citation type="submission" date="2013-02" db="EMBL/GenBank/DDBJ databases">
        <title>The Genome Sequence of Acinetobacter gerneri CIP 107464.</title>
        <authorList>
            <consortium name="The Broad Institute Genome Sequencing Platform"/>
            <consortium name="The Broad Institute Genome Sequencing Center for Infectious Disease"/>
            <person name="Cerqueira G."/>
            <person name="Feldgarden M."/>
            <person name="Courvalin P."/>
            <person name="Perichon B."/>
            <person name="Grillot-Courvalin C."/>
            <person name="Clermont D."/>
            <person name="Rocha E."/>
            <person name="Yoon E.-J."/>
            <person name="Nemec A."/>
            <person name="Walker B."/>
            <person name="Young S.K."/>
            <person name="Zeng Q."/>
            <person name="Gargeya S."/>
            <person name="Fitzgerald M."/>
            <person name="Haas B."/>
            <person name="Abouelleil A."/>
            <person name="Alvarado L."/>
            <person name="Arachchi H.M."/>
            <person name="Berlin A.M."/>
            <person name="Chapman S.B."/>
            <person name="Dewar J."/>
            <person name="Goldberg J."/>
            <person name="Griggs A."/>
            <person name="Gujja S."/>
            <person name="Hansen M."/>
            <person name="Howarth C."/>
            <person name="Imamovic A."/>
            <person name="Larimer J."/>
            <person name="McCowan C."/>
            <person name="Murphy C."/>
            <person name="Neiman D."/>
            <person name="Pearson M."/>
            <person name="Priest M."/>
            <person name="Roberts A."/>
            <person name="Saif S."/>
            <person name="Shea T."/>
            <person name="Sisk P."/>
            <person name="Sykes S."/>
            <person name="Wortman J."/>
            <person name="Nusbaum C."/>
            <person name="Birren B."/>
        </authorList>
    </citation>
    <scope>NUCLEOTIDE SEQUENCE [LARGE SCALE GENOMIC DNA]</scope>
    <source>
        <strain evidence="2 3">CIP 107464</strain>
    </source>
</reference>
<accession>N8ZH97</accession>
<evidence type="ECO:0000256" key="1">
    <source>
        <dbReference type="SAM" id="Phobius"/>
    </source>
</evidence>
<keyword evidence="1" id="KW-0812">Transmembrane</keyword>
<dbReference type="STRING" id="202952.GCA_000747725_02793"/>
<dbReference type="EMBL" id="APPN01000071">
    <property type="protein sequence ID" value="ENV33109.1"/>
    <property type="molecule type" value="Genomic_DNA"/>
</dbReference>
<feature type="transmembrane region" description="Helical" evidence="1">
    <location>
        <begin position="193"/>
        <end position="213"/>
    </location>
</feature>
<keyword evidence="1" id="KW-1133">Transmembrane helix</keyword>